<dbReference type="Proteomes" id="UP001194746">
    <property type="component" value="Unassembled WGS sequence"/>
</dbReference>
<proteinExistence type="predicted"/>
<accession>A0AAD4GTS7</accession>
<organism evidence="2 3">
    <name type="scientific">Aspergillus nanangensis</name>
    <dbReference type="NCBI Taxonomy" id="2582783"/>
    <lineage>
        <taxon>Eukaryota</taxon>
        <taxon>Fungi</taxon>
        <taxon>Dikarya</taxon>
        <taxon>Ascomycota</taxon>
        <taxon>Pezizomycotina</taxon>
        <taxon>Eurotiomycetes</taxon>
        <taxon>Eurotiomycetidae</taxon>
        <taxon>Eurotiales</taxon>
        <taxon>Aspergillaceae</taxon>
        <taxon>Aspergillus</taxon>
        <taxon>Aspergillus subgen. Circumdati</taxon>
    </lineage>
</organism>
<sequence>MESLSDLATSIFAQAESCRGNINTQTDVQFEDEQLMFSFKALFHQCQITLHLMIVPVFAGTSIGGAISPETVRNSAEMVINHAHSFKSLLSPYLYAKADITHVPPLVAFGAFITAMVLLTTEVSCQARCSQTAPPGRHNESGRLSAVEAILGLLDALRRHWKALQHPYEKLSAALKVTLSANQSHGKSGTMEHVTDARNTTRGFNRRSSAHAHPQLSDPGETIAGHLAHSPYRAGMSEDVPRPAAGDTSIDIDNVDDEFADNLFMAPSSELHDTGWYSLSFAEAGIEQFAGYEPLSLFQGGWRAFS</sequence>
<evidence type="ECO:0000313" key="2">
    <source>
        <dbReference type="EMBL" id="KAF9888941.1"/>
    </source>
</evidence>
<name>A0AAD4GTS7_ASPNN</name>
<keyword evidence="3" id="KW-1185">Reference proteome</keyword>
<feature type="region of interest" description="Disordered" evidence="1">
    <location>
        <begin position="205"/>
        <end position="226"/>
    </location>
</feature>
<reference evidence="2" key="2">
    <citation type="submission" date="2020-02" db="EMBL/GenBank/DDBJ databases">
        <authorList>
            <person name="Gilchrist C.L.M."/>
            <person name="Chooi Y.-H."/>
        </authorList>
    </citation>
    <scope>NUCLEOTIDE SEQUENCE</scope>
    <source>
        <strain evidence="2">MST-FP2251</strain>
    </source>
</reference>
<evidence type="ECO:0000256" key="1">
    <source>
        <dbReference type="SAM" id="MobiDB-lite"/>
    </source>
</evidence>
<dbReference type="AlphaFoldDB" id="A0AAD4GTS7"/>
<protein>
    <submittedName>
        <fullName evidence="2">Uncharacterized protein</fullName>
    </submittedName>
</protein>
<dbReference type="EMBL" id="VCAU01000041">
    <property type="protein sequence ID" value="KAF9888941.1"/>
    <property type="molecule type" value="Genomic_DNA"/>
</dbReference>
<reference evidence="2" key="1">
    <citation type="journal article" date="2019" name="Beilstein J. Org. Chem.">
        <title>Nanangenines: drimane sesquiterpenoids as the dominant metabolite cohort of a novel Australian fungus, Aspergillus nanangensis.</title>
        <authorList>
            <person name="Lacey H.J."/>
            <person name="Gilchrist C.L.M."/>
            <person name="Crombie A."/>
            <person name="Kalaitzis J.A."/>
            <person name="Vuong D."/>
            <person name="Rutledge P.J."/>
            <person name="Turner P."/>
            <person name="Pitt J.I."/>
            <person name="Lacey E."/>
            <person name="Chooi Y.H."/>
            <person name="Piggott A.M."/>
        </authorList>
    </citation>
    <scope>NUCLEOTIDE SEQUENCE</scope>
    <source>
        <strain evidence="2">MST-FP2251</strain>
    </source>
</reference>
<comment type="caution">
    <text evidence="2">The sequence shown here is derived from an EMBL/GenBank/DDBJ whole genome shotgun (WGS) entry which is preliminary data.</text>
</comment>
<gene>
    <name evidence="2" type="ORF">FE257_008110</name>
</gene>
<evidence type="ECO:0000313" key="3">
    <source>
        <dbReference type="Proteomes" id="UP001194746"/>
    </source>
</evidence>